<dbReference type="Proteomes" id="UP001152799">
    <property type="component" value="Chromosome 4"/>
</dbReference>
<protein>
    <submittedName>
        <fullName evidence="2">Uncharacterized protein</fullName>
    </submittedName>
</protein>
<keyword evidence="3" id="KW-1185">Reference proteome</keyword>
<organism evidence="2 3">
    <name type="scientific">Ceutorhynchus assimilis</name>
    <name type="common">cabbage seed weevil</name>
    <dbReference type="NCBI Taxonomy" id="467358"/>
    <lineage>
        <taxon>Eukaryota</taxon>
        <taxon>Metazoa</taxon>
        <taxon>Ecdysozoa</taxon>
        <taxon>Arthropoda</taxon>
        <taxon>Hexapoda</taxon>
        <taxon>Insecta</taxon>
        <taxon>Pterygota</taxon>
        <taxon>Neoptera</taxon>
        <taxon>Endopterygota</taxon>
        <taxon>Coleoptera</taxon>
        <taxon>Polyphaga</taxon>
        <taxon>Cucujiformia</taxon>
        <taxon>Curculionidae</taxon>
        <taxon>Ceutorhynchinae</taxon>
        <taxon>Ceutorhynchus</taxon>
    </lineage>
</organism>
<gene>
    <name evidence="2" type="ORF">CEUTPL_LOCUS7645</name>
</gene>
<reference evidence="2" key="1">
    <citation type="submission" date="2022-01" db="EMBL/GenBank/DDBJ databases">
        <authorList>
            <person name="King R."/>
        </authorList>
    </citation>
    <scope>NUCLEOTIDE SEQUENCE</scope>
</reference>
<name>A0A9N9MLB8_9CUCU</name>
<dbReference type="PANTHER" id="PTHR35268:SF1">
    <property type="entry name" value="UBIQUINOL-CYTOCHROME-C REDUCTASE COMPLEX ASSEMBLY FACTOR 4"/>
    <property type="match status" value="1"/>
</dbReference>
<dbReference type="AlphaFoldDB" id="A0A9N9MLB8"/>
<proteinExistence type="predicted"/>
<keyword evidence="1" id="KW-1133">Transmembrane helix</keyword>
<evidence type="ECO:0000313" key="2">
    <source>
        <dbReference type="EMBL" id="CAG9767078.1"/>
    </source>
</evidence>
<accession>A0A9N9MLB8</accession>
<sequence length="149" mass="17438">MFKIKQLLPLCSNCFKKTKFNFQRFASHQKEPTTNTDYDDGPIKFSTSRAIAYKAKTTRTGIEAVRLWYEPYVLILSVGVFLLYFCILREENDIDKDLSRNLYSRIEGLEELQLRASLKYNLTNGLDVIDIRNRLEEIEEEKLKVATSK</sequence>
<dbReference type="InterPro" id="IPR029160">
    <property type="entry name" value="UQCC4"/>
</dbReference>
<evidence type="ECO:0000256" key="1">
    <source>
        <dbReference type="SAM" id="Phobius"/>
    </source>
</evidence>
<dbReference type="EMBL" id="OU892280">
    <property type="protein sequence ID" value="CAG9767078.1"/>
    <property type="molecule type" value="Genomic_DNA"/>
</dbReference>
<keyword evidence="1" id="KW-0812">Transmembrane</keyword>
<dbReference type="OrthoDB" id="5783753at2759"/>
<feature type="transmembrane region" description="Helical" evidence="1">
    <location>
        <begin position="71"/>
        <end position="88"/>
    </location>
</feature>
<dbReference type="Pfam" id="PF15013">
    <property type="entry name" value="CCSMST1"/>
    <property type="match status" value="1"/>
</dbReference>
<dbReference type="PANTHER" id="PTHR35268">
    <property type="entry name" value="PROTEIN CCSMST1"/>
    <property type="match status" value="1"/>
</dbReference>
<evidence type="ECO:0000313" key="3">
    <source>
        <dbReference type="Proteomes" id="UP001152799"/>
    </source>
</evidence>
<keyword evidence="1" id="KW-0472">Membrane</keyword>